<gene>
    <name evidence="1" type="ORF">FDQ92_09185</name>
</gene>
<proteinExistence type="predicted"/>
<dbReference type="EMBL" id="CP040098">
    <property type="protein sequence ID" value="QCQ22317.1"/>
    <property type="molecule type" value="Genomic_DNA"/>
</dbReference>
<name>A0A4P8L303_9BACT</name>
<sequence>MRCEGGDTQVTIVGIVTPCEWDGEDRIRSFAVHSWDEQQVIIENRGRGRQLERVLRRKVRVTGRVTTSEEGRKTMVLDRFETLADDDS</sequence>
<dbReference type="Proteomes" id="UP000298602">
    <property type="component" value="Chromosome"/>
</dbReference>
<evidence type="ECO:0000313" key="1">
    <source>
        <dbReference type="EMBL" id="QCQ22317.1"/>
    </source>
</evidence>
<accession>A0A4P8L303</accession>
<organism evidence="1 2">
    <name type="scientific">Desulfoglaeba alkanexedens ALDC</name>
    <dbReference type="NCBI Taxonomy" id="980445"/>
    <lineage>
        <taxon>Bacteria</taxon>
        <taxon>Pseudomonadati</taxon>
        <taxon>Thermodesulfobacteriota</taxon>
        <taxon>Syntrophobacteria</taxon>
        <taxon>Syntrophobacterales</taxon>
        <taxon>Syntrophobacteraceae</taxon>
        <taxon>Desulfoglaeba</taxon>
    </lineage>
</organism>
<dbReference type="OrthoDB" id="5465417at2"/>
<protein>
    <recommendedName>
        <fullName evidence="3">Single-stranded DNA-binding protein</fullName>
    </recommendedName>
</protein>
<dbReference type="AlphaFoldDB" id="A0A4P8L303"/>
<reference evidence="1 2" key="1">
    <citation type="submission" date="2019-05" db="EMBL/GenBank/DDBJ databases">
        <title>The Complete Genome Sequence of the n-alkane-degrading Desulfoglaeba alkanexedens ALDC reveals multiple alkylsuccinate synthase gene clusters.</title>
        <authorList>
            <person name="Callaghan A.V."/>
            <person name="Davidova I.A."/>
            <person name="Duncan K.E."/>
            <person name="Morris B."/>
            <person name="McInerney M.J."/>
        </authorList>
    </citation>
    <scope>NUCLEOTIDE SEQUENCE [LARGE SCALE GENOMIC DNA]</scope>
    <source>
        <strain evidence="1 2">ALDC</strain>
    </source>
</reference>
<keyword evidence="2" id="KW-1185">Reference proteome</keyword>
<dbReference type="RefSeq" id="WP_137424391.1">
    <property type="nucleotide sequence ID" value="NZ_CP040098.1"/>
</dbReference>
<evidence type="ECO:0008006" key="3">
    <source>
        <dbReference type="Google" id="ProtNLM"/>
    </source>
</evidence>
<dbReference type="KEGG" id="dax:FDQ92_09185"/>
<evidence type="ECO:0000313" key="2">
    <source>
        <dbReference type="Proteomes" id="UP000298602"/>
    </source>
</evidence>
<reference evidence="1 2" key="2">
    <citation type="submission" date="2019-05" db="EMBL/GenBank/DDBJ databases">
        <authorList>
            <person name="Suflita J.M."/>
            <person name="Marks C.R."/>
        </authorList>
    </citation>
    <scope>NUCLEOTIDE SEQUENCE [LARGE SCALE GENOMIC DNA]</scope>
    <source>
        <strain evidence="1 2">ALDC</strain>
    </source>
</reference>